<comment type="caution">
    <text evidence="6">The sequence shown here is derived from an EMBL/GenBank/DDBJ whole genome shotgun (WGS) entry which is preliminary data.</text>
</comment>
<dbReference type="EMBL" id="QPFP01000010">
    <property type="protein sequence ID" value="TEB34253.1"/>
    <property type="molecule type" value="Genomic_DNA"/>
</dbReference>
<feature type="domain" description="GS catalytic" evidence="5">
    <location>
        <begin position="131"/>
        <end position="482"/>
    </location>
</feature>
<dbReference type="Gene3D" id="3.30.590.10">
    <property type="entry name" value="Glutamine synthetase/guanido kinase, catalytic domain"/>
    <property type="match status" value="1"/>
</dbReference>
<dbReference type="Pfam" id="PF00120">
    <property type="entry name" value="Gln-synt_C"/>
    <property type="match status" value="1"/>
</dbReference>
<dbReference type="GO" id="GO:0006542">
    <property type="term" value="P:glutamine biosynthetic process"/>
    <property type="evidence" value="ECO:0007669"/>
    <property type="project" value="InterPro"/>
</dbReference>
<evidence type="ECO:0000259" key="5">
    <source>
        <dbReference type="PROSITE" id="PS51987"/>
    </source>
</evidence>
<dbReference type="SUPFAM" id="SSF55931">
    <property type="entry name" value="Glutamine synthetase/guanido kinase"/>
    <property type="match status" value="1"/>
</dbReference>
<dbReference type="PROSITE" id="PS51987">
    <property type="entry name" value="GS_CATALYTIC"/>
    <property type="match status" value="1"/>
</dbReference>
<sequence>MSTVVGVTYPRTGPQAPHPAVVLLQSQNIAYIRVQWVDLTNQIRYRVLPLAYFAKLLQSSNRPAVSLTKATLGMVFLNMSPGFTCNGEYSYVFDLDSLRTSSYAPSHAIVMGWFQEKYPSPSGSFDVDLCPRALLKRISEQAHSQSNVDFLVGFETEFILLNKSDHSPVNNHGWSCSPALLSGSVEAAVLEEIADVLARDGIELQMYHAEGTPGQYEVVTGPLPPLQAADALIHTRETIYNVANKHGLRATLAPRVFGDNPGSGTHVHISVHGHDGNAASPEEAGRVARPWTWEGLELRPAEASFLAGVLDHLPALCVFTLPFYASYGRVRDGIWSGGTFACWGVEHRETPLRVCNPASPSSRNFELKMMDGTSNPYLTLAGILGAGWAAGISKQKELRIKPITSGASAVELTTEERASLGIQAKLPLTIGEAQEAASKDEELQEILGAGFVDAYLRVTKYKNERYDLSDAEKARLLLIDHY</sequence>
<proteinExistence type="inferred from homology"/>
<dbReference type="AlphaFoldDB" id="A0A4Y7TJ90"/>
<reference evidence="6 7" key="1">
    <citation type="journal article" date="2019" name="Nat. Ecol. Evol.">
        <title>Megaphylogeny resolves global patterns of mushroom evolution.</title>
        <authorList>
            <person name="Varga T."/>
            <person name="Krizsan K."/>
            <person name="Foldi C."/>
            <person name="Dima B."/>
            <person name="Sanchez-Garcia M."/>
            <person name="Sanchez-Ramirez S."/>
            <person name="Szollosi G.J."/>
            <person name="Szarkandi J.G."/>
            <person name="Papp V."/>
            <person name="Albert L."/>
            <person name="Andreopoulos W."/>
            <person name="Angelini C."/>
            <person name="Antonin V."/>
            <person name="Barry K.W."/>
            <person name="Bougher N.L."/>
            <person name="Buchanan P."/>
            <person name="Buyck B."/>
            <person name="Bense V."/>
            <person name="Catcheside P."/>
            <person name="Chovatia M."/>
            <person name="Cooper J."/>
            <person name="Damon W."/>
            <person name="Desjardin D."/>
            <person name="Finy P."/>
            <person name="Geml J."/>
            <person name="Haridas S."/>
            <person name="Hughes K."/>
            <person name="Justo A."/>
            <person name="Karasinski D."/>
            <person name="Kautmanova I."/>
            <person name="Kiss B."/>
            <person name="Kocsube S."/>
            <person name="Kotiranta H."/>
            <person name="LaButti K.M."/>
            <person name="Lechner B.E."/>
            <person name="Liimatainen K."/>
            <person name="Lipzen A."/>
            <person name="Lukacs Z."/>
            <person name="Mihaltcheva S."/>
            <person name="Morgado L.N."/>
            <person name="Niskanen T."/>
            <person name="Noordeloos M.E."/>
            <person name="Ohm R.A."/>
            <person name="Ortiz-Santana B."/>
            <person name="Ovrebo C."/>
            <person name="Racz N."/>
            <person name="Riley R."/>
            <person name="Savchenko A."/>
            <person name="Shiryaev A."/>
            <person name="Soop K."/>
            <person name="Spirin V."/>
            <person name="Szebenyi C."/>
            <person name="Tomsovsky M."/>
            <person name="Tulloss R.E."/>
            <person name="Uehling J."/>
            <person name="Grigoriev I.V."/>
            <person name="Vagvolgyi C."/>
            <person name="Papp T."/>
            <person name="Martin F.M."/>
            <person name="Miettinen O."/>
            <person name="Hibbett D.S."/>
            <person name="Nagy L.G."/>
        </authorList>
    </citation>
    <scope>NUCLEOTIDE SEQUENCE [LARGE SCALE GENOMIC DNA]</scope>
    <source>
        <strain evidence="6 7">FP101781</strain>
    </source>
</reference>
<accession>A0A4Y7TJ90</accession>
<dbReference type="InterPro" id="IPR036651">
    <property type="entry name" value="Gln_synt_N_sf"/>
</dbReference>
<name>A0A4Y7TJ90_COPMI</name>
<evidence type="ECO:0000256" key="1">
    <source>
        <dbReference type="ARBA" id="ARBA00021364"/>
    </source>
</evidence>
<evidence type="ECO:0000313" key="7">
    <source>
        <dbReference type="Proteomes" id="UP000298030"/>
    </source>
</evidence>
<keyword evidence="2" id="KW-0436">Ligase</keyword>
<dbReference type="InterPro" id="IPR008146">
    <property type="entry name" value="Gln_synth_cat_dom"/>
</dbReference>
<dbReference type="GO" id="GO:0004356">
    <property type="term" value="F:glutamine synthetase activity"/>
    <property type="evidence" value="ECO:0007669"/>
    <property type="project" value="InterPro"/>
</dbReference>
<dbReference type="PANTHER" id="PTHR43785">
    <property type="entry name" value="GAMMA-GLUTAMYLPUTRESCINE SYNTHETASE"/>
    <property type="match status" value="1"/>
</dbReference>
<keyword evidence="7" id="KW-1185">Reference proteome</keyword>
<organism evidence="6 7">
    <name type="scientific">Coprinellus micaceus</name>
    <name type="common">Glistening ink-cap mushroom</name>
    <name type="synonym">Coprinus micaceus</name>
    <dbReference type="NCBI Taxonomy" id="71717"/>
    <lineage>
        <taxon>Eukaryota</taxon>
        <taxon>Fungi</taxon>
        <taxon>Dikarya</taxon>
        <taxon>Basidiomycota</taxon>
        <taxon>Agaricomycotina</taxon>
        <taxon>Agaricomycetes</taxon>
        <taxon>Agaricomycetidae</taxon>
        <taxon>Agaricales</taxon>
        <taxon>Agaricineae</taxon>
        <taxon>Psathyrellaceae</taxon>
        <taxon>Coprinellus</taxon>
    </lineage>
</organism>
<dbReference type="STRING" id="71717.A0A4Y7TJ90"/>
<dbReference type="OrthoDB" id="3364440at2759"/>
<gene>
    <name evidence="6" type="ORF">FA13DRAFT_1729770</name>
</gene>
<evidence type="ECO:0000256" key="4">
    <source>
        <dbReference type="RuleBase" id="RU000384"/>
    </source>
</evidence>
<dbReference type="InterPro" id="IPR014746">
    <property type="entry name" value="Gln_synth/guanido_kin_cat_dom"/>
</dbReference>
<dbReference type="Proteomes" id="UP000298030">
    <property type="component" value="Unassembled WGS sequence"/>
</dbReference>
<evidence type="ECO:0000313" key="6">
    <source>
        <dbReference type="EMBL" id="TEB34253.1"/>
    </source>
</evidence>
<evidence type="ECO:0000256" key="2">
    <source>
        <dbReference type="ARBA" id="ARBA00022598"/>
    </source>
</evidence>
<dbReference type="SMART" id="SM01230">
    <property type="entry name" value="Gln-synt_C"/>
    <property type="match status" value="1"/>
</dbReference>
<dbReference type="PANTHER" id="PTHR43785:SF2">
    <property type="entry name" value="TYPE-1 GLUTAMINE SYNTHETASE 1"/>
    <property type="match status" value="1"/>
</dbReference>
<evidence type="ECO:0000256" key="3">
    <source>
        <dbReference type="PROSITE-ProRule" id="PRU01331"/>
    </source>
</evidence>
<comment type="similarity">
    <text evidence="3 4">Belongs to the glutamine synthetase family.</text>
</comment>
<dbReference type="Gene3D" id="3.10.20.70">
    <property type="entry name" value="Glutamine synthetase, N-terminal domain"/>
    <property type="match status" value="1"/>
</dbReference>
<protein>
    <recommendedName>
        <fullName evidence="1">Glutamine synthetase</fullName>
    </recommendedName>
</protein>